<feature type="binding site" evidence="6">
    <location>
        <position position="371"/>
    </location>
    <ligand>
        <name>S-adenosyl-L-methionine</name>
        <dbReference type="ChEBI" id="CHEBI:59789"/>
    </ligand>
</feature>
<dbReference type="InterPro" id="IPR049560">
    <property type="entry name" value="MeTrfase_RsmB-F_NOP2_cat"/>
</dbReference>
<dbReference type="InterPro" id="IPR006027">
    <property type="entry name" value="NusB_RsmB_TIM44"/>
</dbReference>
<evidence type="ECO:0000256" key="5">
    <source>
        <dbReference type="ARBA" id="ARBA00022884"/>
    </source>
</evidence>
<organism evidence="9 10">
    <name type="scientific">Egibacter rhizosphaerae</name>
    <dbReference type="NCBI Taxonomy" id="1670831"/>
    <lineage>
        <taxon>Bacteria</taxon>
        <taxon>Bacillati</taxon>
        <taxon>Actinomycetota</taxon>
        <taxon>Nitriliruptoria</taxon>
        <taxon>Egibacterales</taxon>
        <taxon>Egibacteraceae</taxon>
        <taxon>Egibacter</taxon>
    </lineage>
</organism>
<accession>A0A411YK12</accession>
<dbReference type="InterPro" id="IPR001678">
    <property type="entry name" value="MeTrfase_RsmB-F_NOP2_dom"/>
</dbReference>
<dbReference type="Proteomes" id="UP000291469">
    <property type="component" value="Chromosome"/>
</dbReference>
<feature type="binding site" evidence="6">
    <location>
        <position position="414"/>
    </location>
    <ligand>
        <name>S-adenosyl-L-methionine</name>
        <dbReference type="ChEBI" id="CHEBI:59789"/>
    </ligand>
</feature>
<feature type="active site" description="Nucleophile" evidence="6">
    <location>
        <position position="467"/>
    </location>
</feature>
<feature type="binding site" evidence="6">
    <location>
        <position position="397"/>
    </location>
    <ligand>
        <name>S-adenosyl-L-methionine</name>
        <dbReference type="ChEBI" id="CHEBI:59789"/>
    </ligand>
</feature>
<feature type="compositionally biased region" description="Basic residues" evidence="7">
    <location>
        <begin position="31"/>
        <end position="46"/>
    </location>
</feature>
<keyword evidence="4 6" id="KW-0949">S-adenosyl-L-methionine</keyword>
<dbReference type="InterPro" id="IPR018314">
    <property type="entry name" value="RsmB/NOL1/NOP2-like_CS"/>
</dbReference>
<dbReference type="OrthoDB" id="9810297at2"/>
<dbReference type="PRINTS" id="PR02008">
    <property type="entry name" value="RCMTFAMILY"/>
</dbReference>
<dbReference type="PROSITE" id="PS51686">
    <property type="entry name" value="SAM_MT_RSMB_NOP"/>
    <property type="match status" value="1"/>
</dbReference>
<evidence type="ECO:0000256" key="4">
    <source>
        <dbReference type="ARBA" id="ARBA00022691"/>
    </source>
</evidence>
<evidence type="ECO:0000256" key="6">
    <source>
        <dbReference type="PROSITE-ProRule" id="PRU01023"/>
    </source>
</evidence>
<dbReference type="Pfam" id="PF01189">
    <property type="entry name" value="Methyltr_RsmB-F"/>
    <property type="match status" value="1"/>
</dbReference>
<dbReference type="Gene3D" id="1.10.940.10">
    <property type="entry name" value="NusB-like"/>
    <property type="match status" value="1"/>
</dbReference>
<dbReference type="InterPro" id="IPR054728">
    <property type="entry name" value="RsmB-like_ferredoxin"/>
</dbReference>
<dbReference type="GO" id="GO:0006355">
    <property type="term" value="P:regulation of DNA-templated transcription"/>
    <property type="evidence" value="ECO:0007669"/>
    <property type="project" value="InterPro"/>
</dbReference>
<reference evidence="9 10" key="1">
    <citation type="submission" date="2019-01" db="EMBL/GenBank/DDBJ databases">
        <title>Egibacter rhizosphaerae EGI 80759T.</title>
        <authorList>
            <person name="Chen D.-D."/>
            <person name="Tian Y."/>
            <person name="Jiao J.-Y."/>
            <person name="Zhang X.-T."/>
            <person name="Zhang Y.-G."/>
            <person name="Zhang Y."/>
            <person name="Xiao M."/>
            <person name="Shu W.-S."/>
            <person name="Li W.-J."/>
        </authorList>
    </citation>
    <scope>NUCLEOTIDE SEQUENCE [LARGE SCALE GENOMIC DNA]</scope>
    <source>
        <strain evidence="9 10">EGI 80759</strain>
    </source>
</reference>
<evidence type="ECO:0000256" key="7">
    <source>
        <dbReference type="SAM" id="MobiDB-lite"/>
    </source>
</evidence>
<evidence type="ECO:0000259" key="8">
    <source>
        <dbReference type="PROSITE" id="PS51686"/>
    </source>
</evidence>
<protein>
    <recommendedName>
        <fullName evidence="8">SAM-dependent MTase RsmB/NOP-type domain-containing protein</fullName>
    </recommendedName>
</protein>
<dbReference type="Pfam" id="PF01029">
    <property type="entry name" value="NusB"/>
    <property type="match status" value="1"/>
</dbReference>
<dbReference type="KEGG" id="erz:ER308_19560"/>
<name>A0A411YK12_9ACTN</name>
<keyword evidence="3 6" id="KW-0808">Transferase</keyword>
<feature type="domain" description="SAM-dependent MTase RsmB/NOP-type" evidence="8">
    <location>
        <begin position="259"/>
        <end position="526"/>
    </location>
</feature>
<keyword evidence="2 6" id="KW-0489">Methyltransferase</keyword>
<comment type="similarity">
    <text evidence="1 6">Belongs to the class I-like SAM-binding methyltransferase superfamily. RsmB/NOP family.</text>
</comment>
<dbReference type="Pfam" id="PF22458">
    <property type="entry name" value="RsmF-B_ferredox"/>
    <property type="match status" value="1"/>
</dbReference>
<dbReference type="AlphaFoldDB" id="A0A411YK12"/>
<gene>
    <name evidence="9" type="ORF">ER308_19560</name>
</gene>
<evidence type="ECO:0000256" key="1">
    <source>
        <dbReference type="ARBA" id="ARBA00007494"/>
    </source>
</evidence>
<dbReference type="InterPro" id="IPR023267">
    <property type="entry name" value="RCMT"/>
</dbReference>
<dbReference type="SUPFAM" id="SSF48013">
    <property type="entry name" value="NusB-like"/>
    <property type="match status" value="1"/>
</dbReference>
<evidence type="ECO:0000313" key="9">
    <source>
        <dbReference type="EMBL" id="QBI21548.1"/>
    </source>
</evidence>
<dbReference type="GO" id="GO:0003723">
    <property type="term" value="F:RNA binding"/>
    <property type="evidence" value="ECO:0007669"/>
    <property type="project" value="UniProtKB-UniRule"/>
</dbReference>
<dbReference type="GO" id="GO:0008173">
    <property type="term" value="F:RNA methyltransferase activity"/>
    <property type="evidence" value="ECO:0007669"/>
    <property type="project" value="InterPro"/>
</dbReference>
<keyword evidence="10" id="KW-1185">Reference proteome</keyword>
<dbReference type="PANTHER" id="PTHR22807">
    <property type="entry name" value="NOP2 YEAST -RELATED NOL1/NOP2/FMU SUN DOMAIN-CONTAINING"/>
    <property type="match status" value="1"/>
</dbReference>
<dbReference type="SUPFAM" id="SSF53335">
    <property type="entry name" value="S-adenosyl-L-methionine-dependent methyltransferases"/>
    <property type="match status" value="1"/>
</dbReference>
<feature type="binding site" evidence="6">
    <location>
        <begin position="350"/>
        <end position="356"/>
    </location>
    <ligand>
        <name>S-adenosyl-L-methionine</name>
        <dbReference type="ChEBI" id="CHEBI:59789"/>
    </ligand>
</feature>
<proteinExistence type="inferred from homology"/>
<evidence type="ECO:0000313" key="10">
    <source>
        <dbReference type="Proteomes" id="UP000291469"/>
    </source>
</evidence>
<feature type="region of interest" description="Disordered" evidence="7">
    <location>
        <begin position="1"/>
        <end position="95"/>
    </location>
</feature>
<sequence>MAGRAAQGPPGHPGRCAHRRRDARARDRARGGRARRGARRPDRRLRRGDGPTRRGAARRQAADERGGVRAGGAPRRGRAGLVSRPGEDATDRGAGVPARRVALRALRRAHRDDAWGSPALDAALGEAQLDARDRAFATALALDTLRREGTLDWALGQVLDRSIDDIEPDVRDVLRLGAWQIGYGRVPTRAAVSTSVELAREEVGARATGFVNGVLRALGRRWDELPWPDPSEPEGLALATGYPRWVVEAAVARFGAGARSVLEAGNAPPGATLRARPGARDALVAELRDAGLSAEPGRLHELAVRVPGADPRRLAATREGRAVTQDEASMLVVDALDARLDPHSRVLEPCAAPGGKASDLVLRGHRVVAADRHAGRVREMADLVGRLGIDLDLAVADGTTSPWRDGAFDAVLVDAPCTGLGTVRRRPELRWRRDPGDPGTLAELQRALLAAAVRSVPSGGTVCYSVCTWTAAETDEVVAWALAHLPVRLVPADGPPDAEAAHAGAVQLRPDEHDSDGMYYAVLRRE</sequence>
<dbReference type="EMBL" id="CP036402">
    <property type="protein sequence ID" value="QBI21548.1"/>
    <property type="molecule type" value="Genomic_DNA"/>
</dbReference>
<dbReference type="InterPro" id="IPR035926">
    <property type="entry name" value="NusB-like_sf"/>
</dbReference>
<dbReference type="GO" id="GO:0001510">
    <property type="term" value="P:RNA methylation"/>
    <property type="evidence" value="ECO:0007669"/>
    <property type="project" value="InterPro"/>
</dbReference>
<dbReference type="PROSITE" id="PS01153">
    <property type="entry name" value="NOL1_NOP2_SUN"/>
    <property type="match status" value="1"/>
</dbReference>
<evidence type="ECO:0000256" key="2">
    <source>
        <dbReference type="ARBA" id="ARBA00022603"/>
    </source>
</evidence>
<dbReference type="InterPro" id="IPR029063">
    <property type="entry name" value="SAM-dependent_MTases_sf"/>
</dbReference>
<dbReference type="Gene3D" id="3.40.50.150">
    <property type="entry name" value="Vaccinia Virus protein VP39"/>
    <property type="match status" value="1"/>
</dbReference>
<keyword evidence="5 6" id="KW-0694">RNA-binding</keyword>
<evidence type="ECO:0000256" key="3">
    <source>
        <dbReference type="ARBA" id="ARBA00022679"/>
    </source>
</evidence>
<dbReference type="PANTHER" id="PTHR22807:SF53">
    <property type="entry name" value="RIBOSOMAL RNA SMALL SUBUNIT METHYLTRANSFERASE B-RELATED"/>
    <property type="match status" value="1"/>
</dbReference>